<dbReference type="PROSITE" id="PS51379">
    <property type="entry name" value="4FE4S_FER_2"/>
    <property type="match status" value="1"/>
</dbReference>
<keyword evidence="3" id="KW-1185">Reference proteome</keyword>
<dbReference type="Pfam" id="PF04422">
    <property type="entry name" value="FrhB_FdhB_N"/>
    <property type="match status" value="1"/>
</dbReference>
<organism evidence="2 3">
    <name type="scientific">Glacieibacterium arshaanense</name>
    <dbReference type="NCBI Taxonomy" id="2511025"/>
    <lineage>
        <taxon>Bacteria</taxon>
        <taxon>Pseudomonadati</taxon>
        <taxon>Pseudomonadota</taxon>
        <taxon>Alphaproteobacteria</taxon>
        <taxon>Sphingomonadales</taxon>
        <taxon>Sphingosinicellaceae</taxon>
        <taxon>Glacieibacterium</taxon>
    </lineage>
</organism>
<dbReference type="InterPro" id="IPR017896">
    <property type="entry name" value="4Fe4S_Fe-S-bd"/>
</dbReference>
<evidence type="ECO:0000259" key="1">
    <source>
        <dbReference type="PROSITE" id="PS51379"/>
    </source>
</evidence>
<accession>A0A4Y9ESB0</accession>
<dbReference type="Gene3D" id="3.30.70.20">
    <property type="match status" value="1"/>
</dbReference>
<proteinExistence type="predicted"/>
<dbReference type="InterPro" id="IPR007516">
    <property type="entry name" value="Co_F420_Hydgase/DH_bsu_N"/>
</dbReference>
<dbReference type="EMBL" id="SIHO01000001">
    <property type="protein sequence ID" value="TFU06541.1"/>
    <property type="molecule type" value="Genomic_DNA"/>
</dbReference>
<dbReference type="GO" id="GO:0090415">
    <property type="term" value="F:7-hydroxymethyl chlorophyll a reductase activity"/>
    <property type="evidence" value="ECO:0007669"/>
    <property type="project" value="TreeGrafter"/>
</dbReference>
<dbReference type="InterPro" id="IPR007525">
    <property type="entry name" value="FrhB_FdhB_C"/>
</dbReference>
<sequence length="407" mass="42737">MSGFTSPTLKRIVDGQLCVGCGLCAAAAPAAVTMQRDGKLGYLRPVETAAVPPAAEAVIASACPGATVAPWQDAPATSALWGPYQSIHTGHSTDAQVRHAGSSGGVLSGLLIHLFNTGAIDRVVHVAMDPDAPLLTHVVRSIGRNDVVRAAGSRYAPVAPLAAIAAELDAGGRFAFVGKPCDVSALRQWARHDPRVDAQVVVMLSFFCAGTPSQAGTDRIIKRLGANPGKLTSFRYRGDGWPGYATAVEADGRTTRMSYAASWGEILSREVQYRCKICPDAVGGVADIAAADAWYGDDSGYPTFEEADGRSLIMVRSPRGSALLAEAQAAGAIATTPLEVGEIIKMQPHQARRKRLVASRIAALTATFQPKPRTDGTGVEAAAKLAPFPEQLRSFAGSVRRILSDKR</sequence>
<dbReference type="PANTHER" id="PTHR31332">
    <property type="entry name" value="7-HYDROXYMETHYL CHLOROPHYLL A REDUCTASE, CHLOROPLASTIC"/>
    <property type="match status" value="1"/>
</dbReference>
<dbReference type="InterPro" id="IPR045220">
    <property type="entry name" value="FRHB/FDHB/HCAR-like"/>
</dbReference>
<feature type="domain" description="4Fe-4S ferredoxin-type" evidence="1">
    <location>
        <begin position="9"/>
        <end position="37"/>
    </location>
</feature>
<dbReference type="OrthoDB" id="593768at2"/>
<dbReference type="SUPFAM" id="SSF54862">
    <property type="entry name" value="4Fe-4S ferredoxins"/>
    <property type="match status" value="1"/>
</dbReference>
<name>A0A4Y9ESB0_9SPHN</name>
<dbReference type="GO" id="GO:0033354">
    <property type="term" value="P:chlorophyll cycle"/>
    <property type="evidence" value="ECO:0007669"/>
    <property type="project" value="TreeGrafter"/>
</dbReference>
<dbReference type="Pfam" id="PF04432">
    <property type="entry name" value="FrhB_FdhB_C"/>
    <property type="match status" value="1"/>
</dbReference>
<protein>
    <recommendedName>
        <fullName evidence="1">4Fe-4S ferredoxin-type domain-containing protein</fullName>
    </recommendedName>
</protein>
<dbReference type="AlphaFoldDB" id="A0A4Y9ESB0"/>
<evidence type="ECO:0000313" key="2">
    <source>
        <dbReference type="EMBL" id="TFU06541.1"/>
    </source>
</evidence>
<reference evidence="2 3" key="1">
    <citation type="submission" date="2019-02" db="EMBL/GenBank/DDBJ databases">
        <title>Polymorphobacter sp. isolated from the lake at the Tibet of China.</title>
        <authorList>
            <person name="Li A."/>
        </authorList>
    </citation>
    <scope>NUCLEOTIDE SEQUENCE [LARGE SCALE GENOMIC DNA]</scope>
    <source>
        <strain evidence="2 3">DJ1R-1</strain>
    </source>
</reference>
<dbReference type="PANTHER" id="PTHR31332:SF0">
    <property type="entry name" value="7-HYDROXYMETHYL CHLOROPHYLL A REDUCTASE, CHLOROPLASTIC"/>
    <property type="match status" value="1"/>
</dbReference>
<gene>
    <name evidence="2" type="ORF">EUV02_06070</name>
</gene>
<dbReference type="Pfam" id="PF13459">
    <property type="entry name" value="Fer4_15"/>
    <property type="match status" value="1"/>
</dbReference>
<dbReference type="RefSeq" id="WP_135245265.1">
    <property type="nucleotide sequence ID" value="NZ_SIHO01000001.1"/>
</dbReference>
<evidence type="ECO:0000313" key="3">
    <source>
        <dbReference type="Proteomes" id="UP000297737"/>
    </source>
</evidence>
<dbReference type="Proteomes" id="UP000297737">
    <property type="component" value="Unassembled WGS sequence"/>
</dbReference>
<comment type="caution">
    <text evidence="2">The sequence shown here is derived from an EMBL/GenBank/DDBJ whole genome shotgun (WGS) entry which is preliminary data.</text>
</comment>